<organism evidence="2 3">
    <name type="scientific">Metarhizium robertsii</name>
    <dbReference type="NCBI Taxonomy" id="568076"/>
    <lineage>
        <taxon>Eukaryota</taxon>
        <taxon>Fungi</taxon>
        <taxon>Dikarya</taxon>
        <taxon>Ascomycota</taxon>
        <taxon>Pezizomycotina</taxon>
        <taxon>Sordariomycetes</taxon>
        <taxon>Hypocreomycetidae</taxon>
        <taxon>Hypocreales</taxon>
        <taxon>Clavicipitaceae</taxon>
        <taxon>Metarhizium</taxon>
    </lineage>
</organism>
<dbReference type="eggNOG" id="ENOG502RZN8">
    <property type="taxonomic scope" value="Eukaryota"/>
</dbReference>
<accession>A0A014QRU7</accession>
<name>A0A014QRU7_9HYPO</name>
<evidence type="ECO:0000313" key="2">
    <source>
        <dbReference type="EMBL" id="EXU95492.1"/>
    </source>
</evidence>
<gene>
    <name evidence="2" type="ORF">X797_011440</name>
</gene>
<dbReference type="Gene3D" id="3.60.21.10">
    <property type="match status" value="1"/>
</dbReference>
<reference evidence="2 3" key="1">
    <citation type="submission" date="2014-02" db="EMBL/GenBank/DDBJ databases">
        <title>The genome sequence of the entomopathogenic fungus Metarhizium robertsii ARSEF 2575.</title>
        <authorList>
            <person name="Giuliano Garisto Donzelli B."/>
            <person name="Roe B.A."/>
            <person name="Macmil S.L."/>
            <person name="Krasnoff S.B."/>
            <person name="Gibson D.M."/>
        </authorList>
    </citation>
    <scope>NUCLEOTIDE SEQUENCE [LARGE SCALE GENOMIC DNA]</scope>
    <source>
        <strain evidence="2 3">ARSEF 2575</strain>
    </source>
</reference>
<evidence type="ECO:0000313" key="3">
    <source>
        <dbReference type="Proteomes" id="UP000030151"/>
    </source>
</evidence>
<dbReference type="InterPro" id="IPR029052">
    <property type="entry name" value="Metallo-depent_PP-like"/>
</dbReference>
<proteinExistence type="predicted"/>
<dbReference type="SUPFAM" id="SSF56300">
    <property type="entry name" value="Metallo-dependent phosphatases"/>
    <property type="match status" value="1"/>
</dbReference>
<evidence type="ECO:0008006" key="4">
    <source>
        <dbReference type="Google" id="ProtNLM"/>
    </source>
</evidence>
<dbReference type="PANTHER" id="PTHR37844">
    <property type="entry name" value="SER/THR PROTEIN PHOSPHATASE SUPERFAMILY (AFU_ORTHOLOGUE AFUA_1G14840)"/>
    <property type="match status" value="1"/>
</dbReference>
<comment type="caution">
    <text evidence="2">The sequence shown here is derived from an EMBL/GenBank/DDBJ whole genome shotgun (WGS) entry which is preliminary data.</text>
</comment>
<dbReference type="EMBL" id="JELW01000078">
    <property type="protein sequence ID" value="EXU95492.1"/>
    <property type="molecule type" value="Genomic_DNA"/>
</dbReference>
<dbReference type="HOGENOM" id="CLU_060372_0_1_1"/>
<evidence type="ECO:0000256" key="1">
    <source>
        <dbReference type="SAM" id="MobiDB-lite"/>
    </source>
</evidence>
<sequence>MTTIQIISDLHLEEDDDYEHFIIEPRTKYLALLGDIGNVATQQDKCLGFLRAQLRKFRIVFFVPGGQEVHGSTWDKVTQILEDFEDDTRQDGSLLGEFVLLDKRAFQIPKTNTFILGCSLFSSLRCTGDDRPMERPSQSLRTKQGNTSDHHRAHVRDLEWLNHTVVSLEEESGHEAAFRMAIFTHWSPSRDERAVDPRFVDESYKCGFSTDLSREECFVNRGVVLWAFGHTHYNCDFLADRGPDAFGAVPPIRLLANQRGYRLEPAVGFDGDKTVDI</sequence>
<feature type="region of interest" description="Disordered" evidence="1">
    <location>
        <begin position="129"/>
        <end position="148"/>
    </location>
</feature>
<dbReference type="OrthoDB" id="550558at2759"/>
<dbReference type="Proteomes" id="UP000030151">
    <property type="component" value="Unassembled WGS sequence"/>
</dbReference>
<feature type="compositionally biased region" description="Polar residues" evidence="1">
    <location>
        <begin position="136"/>
        <end position="147"/>
    </location>
</feature>
<protein>
    <recommendedName>
        <fullName evidence="4">Calcineurin-like phosphoesterase domain-containing protein</fullName>
    </recommendedName>
</protein>
<dbReference type="AlphaFoldDB" id="A0A014QRU7"/>
<dbReference type="PANTHER" id="PTHR37844:SF2">
    <property type="entry name" value="SER_THR PROTEIN PHOSPHATASE SUPERFAMILY (AFU_ORTHOLOGUE AFUA_1G14840)"/>
    <property type="match status" value="1"/>
</dbReference>